<dbReference type="InterPro" id="IPR050668">
    <property type="entry name" value="Cytochrome_b5"/>
</dbReference>
<dbReference type="Gene3D" id="3.10.120.10">
    <property type="entry name" value="Cytochrome b5-like heme/steroid binding domain"/>
    <property type="match status" value="1"/>
</dbReference>
<dbReference type="SUPFAM" id="SSF55856">
    <property type="entry name" value="Cytochrome b5-like heme/steroid binding domain"/>
    <property type="match status" value="1"/>
</dbReference>
<keyword evidence="8" id="KW-1185">Reference proteome</keyword>
<organism evidence="7 8">
    <name type="scientific">Effrenium voratum</name>
    <dbReference type="NCBI Taxonomy" id="2562239"/>
    <lineage>
        <taxon>Eukaryota</taxon>
        <taxon>Sar</taxon>
        <taxon>Alveolata</taxon>
        <taxon>Dinophyceae</taxon>
        <taxon>Suessiales</taxon>
        <taxon>Symbiodiniaceae</taxon>
        <taxon>Effrenium</taxon>
    </lineage>
</organism>
<dbReference type="GO" id="GO:0016020">
    <property type="term" value="C:membrane"/>
    <property type="evidence" value="ECO:0007669"/>
    <property type="project" value="TreeGrafter"/>
</dbReference>
<feature type="transmembrane region" description="Helical" evidence="5">
    <location>
        <begin position="113"/>
        <end position="133"/>
    </location>
</feature>
<evidence type="ECO:0000256" key="2">
    <source>
        <dbReference type="ARBA" id="ARBA00022723"/>
    </source>
</evidence>
<proteinExistence type="inferred from homology"/>
<comment type="caution">
    <text evidence="7">The sequence shown here is derived from an EMBL/GenBank/DDBJ whole genome shotgun (WGS) entry which is preliminary data.</text>
</comment>
<evidence type="ECO:0000256" key="1">
    <source>
        <dbReference type="ARBA" id="ARBA00022617"/>
    </source>
</evidence>
<dbReference type="GO" id="GO:0020037">
    <property type="term" value="F:heme binding"/>
    <property type="evidence" value="ECO:0007669"/>
    <property type="project" value="UniProtKB-UniRule"/>
</dbReference>
<feature type="domain" description="Cytochrome b5 heme-binding" evidence="6">
    <location>
        <begin position="7"/>
        <end position="84"/>
    </location>
</feature>
<dbReference type="Pfam" id="PF00173">
    <property type="entry name" value="Cyt-b5"/>
    <property type="match status" value="1"/>
</dbReference>
<comment type="similarity">
    <text evidence="4 5">Belongs to the cytochrome b5 family.</text>
</comment>
<dbReference type="InterPro" id="IPR018506">
    <property type="entry name" value="Cyt_B5_heme-BS"/>
</dbReference>
<accession>A0AA36IY46</accession>
<dbReference type="PROSITE" id="PS00191">
    <property type="entry name" value="CYTOCHROME_B5_1"/>
    <property type="match status" value="1"/>
</dbReference>
<keyword evidence="1 5" id="KW-0349">Heme</keyword>
<dbReference type="EMBL" id="CAUJNA010003204">
    <property type="protein sequence ID" value="CAJ1395622.1"/>
    <property type="molecule type" value="Genomic_DNA"/>
</dbReference>
<evidence type="ECO:0000256" key="3">
    <source>
        <dbReference type="ARBA" id="ARBA00023004"/>
    </source>
</evidence>
<dbReference type="Proteomes" id="UP001178507">
    <property type="component" value="Unassembled WGS sequence"/>
</dbReference>
<dbReference type="PANTHER" id="PTHR19359:SF14">
    <property type="entry name" value="CYTOCHROME B5 A"/>
    <property type="match status" value="1"/>
</dbReference>
<keyword evidence="5" id="KW-0812">Transmembrane</keyword>
<keyword evidence="2 5" id="KW-0479">Metal-binding</keyword>
<dbReference type="PANTHER" id="PTHR19359">
    <property type="entry name" value="CYTOCHROME B5"/>
    <property type="match status" value="1"/>
</dbReference>
<evidence type="ECO:0000256" key="4">
    <source>
        <dbReference type="ARBA" id="ARBA00038168"/>
    </source>
</evidence>
<dbReference type="InterPro" id="IPR036400">
    <property type="entry name" value="Cyt_B5-like_heme/steroid_sf"/>
</dbReference>
<dbReference type="AlphaFoldDB" id="A0AA36IY46"/>
<dbReference type="GO" id="GO:0046872">
    <property type="term" value="F:metal ion binding"/>
    <property type="evidence" value="ECO:0007669"/>
    <property type="project" value="UniProtKB-UniRule"/>
</dbReference>
<gene>
    <name evidence="7" type="ORF">EVOR1521_LOCUS20016</name>
</gene>
<evidence type="ECO:0000256" key="5">
    <source>
        <dbReference type="RuleBase" id="RU362121"/>
    </source>
</evidence>
<evidence type="ECO:0000313" key="7">
    <source>
        <dbReference type="EMBL" id="CAJ1395622.1"/>
    </source>
</evidence>
<dbReference type="PROSITE" id="PS50255">
    <property type="entry name" value="CYTOCHROME_B5_2"/>
    <property type="match status" value="1"/>
</dbReference>
<evidence type="ECO:0000259" key="6">
    <source>
        <dbReference type="PROSITE" id="PS50255"/>
    </source>
</evidence>
<keyword evidence="5" id="KW-0472">Membrane</keyword>
<keyword evidence="5" id="KW-1133">Transmembrane helix</keyword>
<evidence type="ECO:0000313" key="8">
    <source>
        <dbReference type="Proteomes" id="UP001178507"/>
    </source>
</evidence>
<protein>
    <recommendedName>
        <fullName evidence="6">Cytochrome b5 heme-binding domain-containing protein</fullName>
    </recommendedName>
</protein>
<sequence>MADAKPRRKITTAELQKHSSESNAWMACHGLVLDLSKEFLEEHPGGPDVVTALAGKDGTQDFEDISHSDSARDWASKLIIGYMEGAGDEEELKTKTVPKHAEANRGGGGGGGLGAFIPALAALLLAGAVYYFLNAPRPHRPGNVPWKCLRWACP</sequence>
<keyword evidence="3 5" id="KW-0408">Iron</keyword>
<reference evidence="7" key="1">
    <citation type="submission" date="2023-08" db="EMBL/GenBank/DDBJ databases">
        <authorList>
            <person name="Chen Y."/>
            <person name="Shah S."/>
            <person name="Dougan E. K."/>
            <person name="Thang M."/>
            <person name="Chan C."/>
        </authorList>
    </citation>
    <scope>NUCLEOTIDE SEQUENCE</scope>
</reference>
<dbReference type="SMART" id="SM01117">
    <property type="entry name" value="Cyt-b5"/>
    <property type="match status" value="1"/>
</dbReference>
<name>A0AA36IY46_9DINO</name>
<dbReference type="InterPro" id="IPR001199">
    <property type="entry name" value="Cyt_B5-like_heme/steroid-bd"/>
</dbReference>